<proteinExistence type="predicted"/>
<sequence length="337" mass="37358">MSKLSFEQAKKYGFVFNGAREWITRDNMPRLIQDAALITSPNSTIPAELLAYVDPTIIEILTAPRNAREVFSEEKRGDWTTPYMKWRANEVTGNTAAYSDFGHSGKSGTNYEWHVREQYRYQTIIQYGDLEADMASEAKINLAADKQRAAATIIDIDSNKFYLLGVAGREIYGALNDPNLTPAIVAAPSGEKSSIKWIDKNTRQRYNDVLNLFARLVNQTQGLVSERDRLILTISPTLRVQLGDATDFNVSVMKMLTTYFSNLEIVSLPQLGGVSGETMQLIAPKVAGMETGLLGFGEKMRAGRIVPEISSFSQKFTATTYGAVIRIPAAIAQMTGM</sequence>
<comment type="caution">
    <text evidence="1">The sequence shown here is derived from an EMBL/GenBank/DDBJ whole genome shotgun (WGS) entry which is preliminary data.</text>
</comment>
<accession>A0A2D0KD07</accession>
<evidence type="ECO:0000313" key="1">
    <source>
        <dbReference type="EMBL" id="PHM61195.1"/>
    </source>
</evidence>
<keyword evidence="2" id="KW-1185">Reference proteome</keyword>
<name>A0A2D0KD07_9GAMM</name>
<dbReference type="Pfam" id="PF09950">
    <property type="entry name" value="Major_capside"/>
    <property type="match status" value="1"/>
</dbReference>
<reference evidence="1 2" key="1">
    <citation type="journal article" date="2017" name="Nat. Microbiol.">
        <title>Natural product diversity associated with the nematode symbionts Photorhabdus and Xenorhabdus.</title>
        <authorList>
            <person name="Tobias N.J."/>
            <person name="Wolff H."/>
            <person name="Djahanschiri B."/>
            <person name="Grundmann F."/>
            <person name="Kronenwerth M."/>
            <person name="Shi Y.M."/>
            <person name="Simonyi S."/>
            <person name="Grun P."/>
            <person name="Shapiro-Ilan D."/>
            <person name="Pidot S.J."/>
            <person name="Stinear T.P."/>
            <person name="Ebersberger I."/>
            <person name="Bode H.B."/>
        </authorList>
    </citation>
    <scope>NUCLEOTIDE SEQUENCE [LARGE SCALE GENOMIC DNA]</scope>
    <source>
        <strain evidence="1 2">DSM 22670</strain>
    </source>
</reference>
<dbReference type="RefSeq" id="WP_099116397.1">
    <property type="nucleotide sequence ID" value="NZ_NJAK01000001.1"/>
</dbReference>
<evidence type="ECO:0000313" key="2">
    <source>
        <dbReference type="Proteomes" id="UP000222168"/>
    </source>
</evidence>
<dbReference type="AlphaFoldDB" id="A0A2D0KD07"/>
<dbReference type="InterPro" id="IPR020049">
    <property type="entry name" value="Major_capsid-like"/>
</dbReference>
<dbReference type="Proteomes" id="UP000222168">
    <property type="component" value="Unassembled WGS sequence"/>
</dbReference>
<gene>
    <name evidence="1" type="ORF">Xish_00317</name>
</gene>
<dbReference type="EMBL" id="NJAK01000001">
    <property type="protein sequence ID" value="PHM61195.1"/>
    <property type="molecule type" value="Genomic_DNA"/>
</dbReference>
<dbReference type="OrthoDB" id="6439710at2"/>
<organism evidence="1 2">
    <name type="scientific">Xenorhabdus ishibashii</name>
    <dbReference type="NCBI Taxonomy" id="1034471"/>
    <lineage>
        <taxon>Bacteria</taxon>
        <taxon>Pseudomonadati</taxon>
        <taxon>Pseudomonadota</taxon>
        <taxon>Gammaproteobacteria</taxon>
        <taxon>Enterobacterales</taxon>
        <taxon>Morganellaceae</taxon>
        <taxon>Xenorhabdus</taxon>
    </lineage>
</organism>
<protein>
    <submittedName>
        <fullName evidence="1">Phage protein</fullName>
    </submittedName>
</protein>